<dbReference type="SUPFAM" id="SSF82693">
    <property type="entry name" value="Multidrug efflux transporter AcrB pore domain, PN1, PN2, PC1 and PC2 subdomains"/>
    <property type="match status" value="3"/>
</dbReference>
<gene>
    <name evidence="3" type="ORF">ET996_13340</name>
</gene>
<keyword evidence="2" id="KW-0472">Membrane</keyword>
<keyword evidence="4" id="KW-1185">Reference proteome</keyword>
<keyword evidence="2" id="KW-0812">Transmembrane</keyword>
<dbReference type="SUPFAM" id="SSF82866">
    <property type="entry name" value="Multidrug efflux transporter AcrB transmembrane domain"/>
    <property type="match status" value="2"/>
</dbReference>
<feature type="transmembrane region" description="Helical" evidence="2">
    <location>
        <begin position="460"/>
        <end position="483"/>
    </location>
</feature>
<dbReference type="OrthoDB" id="3306666at2"/>
<keyword evidence="2" id="KW-1133">Transmembrane helix</keyword>
<sequence>MTRLTSASLTHRTVIALLTLLISGLGLYVTGVLKQELIPSMDLPRASIIGIYPGASPEVVERDVSKPIEAAVKAVNGVTRVTSVSSSGVSQVRAEWDYGTKADKVTSDIRTAVDGLKASMPSEVTTRVAAGSFNDIPVMIIAVSSDADPVTLAQGVRDTVLPKLKAVPSVRDVTLSGEQKRQVSVTLKQAQIDALGVDPSTMAQFFTANATAIPAGTVLTGSDNLDVQVGHTWASVDDIANIRLQGTDGPVLLSQVADVVIEPVTSTSISRVNGKPSLTLMVTKTAEGNTVTAASGVRALLPELEKSLGNGAKFSTVFDQSPFIEQSIHDLSVEGGLGLAMAILVILLFLGSIRPTLITAISIPLSLFMAMIGLYVGGYTLNILTLGALTVAIGRVVDDSIVVIENIKRHASMGETGRESIIKAVREVAGAVTSSTLTTVAVFLPIGIVGGQAGELFRPFAVTVTVALLASLLVSMTVVPVLASWFMSRTPKAAVPAAEPGEGGAAATASQEDHETNTWLQRAYMPALRWALGHRLLTLALAIALFIGTVALAPRLKTDFIGDAGQVNLTIIQDLPAGSSLQETDAAAKKIEGVIASEPSVQTYSTSIGSTAGFLGSGQADTNHASYSVALLPKSKGAIVADSLRAKMAKLEGLGTTQVVVGQSSSNVIVYVEGNDPAKLKAANQQVLDAMNSIKGLSAVSSDLAASRSMLTVDVDATKAASAGMTPAQVGIAVTRAVRGQKVGSLNAGDATLDVLLFSQKPVTSKDALGDVILPVTAKQTMDARKAAADAASADQTAYANQQKADGTKAYNDQVKALADSKAKLKAQVSDYTTKLSQLTDALAKAEAAVAAAAAAPIPPPAPPATPVTPEQLAAAQAAAQAAAAKAAAVQQAAGQAAALKAQVAQLSSGLAALQGQITALDTQQTKLAESRQKQLDAQAKQTELTNAAKDAAKVKAGPLRLSEVGTVNLVDAPAQVTRVDGARTATITATPSGADLGATSAQLKTAINALTLPQGVAVRIGGVSQQQQDSFAQLGLAMLVAIGIVYLIMVGTFGSLIQPLMLLVSIPFAATGALGALLLTDTPLGIPSMIGLLMLIGIVVTNAIVLIDLINQIRRRGASVDEAVLDGARLRLRPIIMTALATIMALIPMGLGVTGGGVFISKPLAVVVIGGLVSSTFLTLILVPVLYDLVEKGRLRLGRRRSRSAEGASE</sequence>
<dbReference type="Proteomes" id="UP000291933">
    <property type="component" value="Unassembled WGS sequence"/>
</dbReference>
<organism evidence="3 4">
    <name type="scientific">Propioniciclava tarda</name>
    <dbReference type="NCBI Taxonomy" id="433330"/>
    <lineage>
        <taxon>Bacteria</taxon>
        <taxon>Bacillati</taxon>
        <taxon>Actinomycetota</taxon>
        <taxon>Actinomycetes</taxon>
        <taxon>Propionibacteriales</taxon>
        <taxon>Propionibacteriaceae</taxon>
        <taxon>Propioniciclava</taxon>
    </lineage>
</organism>
<feature type="transmembrane region" description="Helical" evidence="2">
    <location>
        <begin position="1035"/>
        <end position="1054"/>
    </location>
</feature>
<reference evidence="3 4" key="1">
    <citation type="submission" date="2019-01" db="EMBL/GenBank/DDBJ databases">
        <title>Lactibacter flavus gen. nov., sp. nov., a novel bacterium of the family Propionibacteriaceae isolated from raw milk and dairy products.</title>
        <authorList>
            <person name="Huptas C."/>
            <person name="Wenning M."/>
            <person name="Breitenwieser F."/>
            <person name="Doll E."/>
            <person name="Von Neubeck M."/>
            <person name="Busse H.-J."/>
            <person name="Scherer S."/>
        </authorList>
    </citation>
    <scope>NUCLEOTIDE SEQUENCE [LARGE SCALE GENOMIC DNA]</scope>
    <source>
        <strain evidence="3 4">DSM 22130</strain>
    </source>
</reference>
<dbReference type="GO" id="GO:0042910">
    <property type="term" value="F:xenobiotic transmembrane transporter activity"/>
    <property type="evidence" value="ECO:0007669"/>
    <property type="project" value="TreeGrafter"/>
</dbReference>
<evidence type="ECO:0000313" key="4">
    <source>
        <dbReference type="Proteomes" id="UP000291933"/>
    </source>
</evidence>
<feature type="transmembrane region" description="Helical" evidence="2">
    <location>
        <begin position="1061"/>
        <end position="1081"/>
    </location>
</feature>
<feature type="transmembrane region" description="Helical" evidence="2">
    <location>
        <begin position="1087"/>
        <end position="1108"/>
    </location>
</feature>
<feature type="transmembrane region" description="Helical" evidence="2">
    <location>
        <begin position="428"/>
        <end position="448"/>
    </location>
</feature>
<feature type="transmembrane region" description="Helical" evidence="2">
    <location>
        <begin position="1167"/>
        <end position="1191"/>
    </location>
</feature>
<feature type="transmembrane region" description="Helical" evidence="2">
    <location>
        <begin position="532"/>
        <end position="553"/>
    </location>
</feature>
<keyword evidence="1" id="KW-0175">Coiled coil</keyword>
<dbReference type="Gene3D" id="1.20.1640.10">
    <property type="entry name" value="Multidrug efflux transporter AcrB transmembrane domain"/>
    <property type="match status" value="3"/>
</dbReference>
<dbReference type="AlphaFoldDB" id="A0A4Q9KJC0"/>
<proteinExistence type="predicted"/>
<dbReference type="PANTHER" id="PTHR32063">
    <property type="match status" value="1"/>
</dbReference>
<dbReference type="Gene3D" id="3.30.70.1320">
    <property type="entry name" value="Multidrug efflux transporter AcrB pore domain like"/>
    <property type="match status" value="1"/>
</dbReference>
<name>A0A4Q9KJC0_PROTD</name>
<comment type="caution">
    <text evidence="3">The sequence shown here is derived from an EMBL/GenBank/DDBJ whole genome shotgun (WGS) entry which is preliminary data.</text>
</comment>
<dbReference type="Pfam" id="PF00873">
    <property type="entry name" value="ACR_tran"/>
    <property type="match status" value="2"/>
</dbReference>
<dbReference type="InterPro" id="IPR001036">
    <property type="entry name" value="Acrflvin-R"/>
</dbReference>
<feature type="transmembrane region" description="Helical" evidence="2">
    <location>
        <begin position="331"/>
        <end position="350"/>
    </location>
</feature>
<dbReference type="Gene3D" id="3.30.70.1430">
    <property type="entry name" value="Multidrug efflux transporter AcrB pore domain"/>
    <property type="match status" value="2"/>
</dbReference>
<evidence type="ECO:0000256" key="1">
    <source>
        <dbReference type="SAM" id="Coils"/>
    </source>
</evidence>
<dbReference type="SUPFAM" id="SSF82714">
    <property type="entry name" value="Multidrug efflux transporter AcrB TolC docking domain, DN and DC subdomains"/>
    <property type="match status" value="2"/>
</dbReference>
<dbReference type="PANTHER" id="PTHR32063:SF0">
    <property type="entry name" value="SWARMING MOTILITY PROTEIN SWRC"/>
    <property type="match status" value="1"/>
</dbReference>
<dbReference type="RefSeq" id="WP_131173057.1">
    <property type="nucleotide sequence ID" value="NZ_FXTL01000023.1"/>
</dbReference>
<evidence type="ECO:0000256" key="2">
    <source>
        <dbReference type="SAM" id="Phobius"/>
    </source>
</evidence>
<dbReference type="PRINTS" id="PR00702">
    <property type="entry name" value="ACRIFLAVINRP"/>
</dbReference>
<accession>A0A4Q9KJC0</accession>
<feature type="transmembrane region" description="Helical" evidence="2">
    <location>
        <begin position="357"/>
        <end position="377"/>
    </location>
</feature>
<dbReference type="Gene3D" id="3.30.2090.10">
    <property type="entry name" value="Multidrug efflux transporter AcrB TolC docking domain, DN and DC subdomains"/>
    <property type="match status" value="2"/>
</dbReference>
<dbReference type="InterPro" id="IPR027463">
    <property type="entry name" value="AcrB_DN_DC_subdom"/>
</dbReference>
<dbReference type="GO" id="GO:0005886">
    <property type="term" value="C:plasma membrane"/>
    <property type="evidence" value="ECO:0007669"/>
    <property type="project" value="TreeGrafter"/>
</dbReference>
<feature type="coiled-coil region" evidence="1">
    <location>
        <begin position="822"/>
        <end position="856"/>
    </location>
</feature>
<protein>
    <submittedName>
        <fullName evidence="3">Efflux RND transporter permease subunit</fullName>
    </submittedName>
</protein>
<dbReference type="Gene3D" id="3.30.70.1440">
    <property type="entry name" value="Multidrug efflux transporter AcrB pore domain"/>
    <property type="match status" value="1"/>
</dbReference>
<evidence type="ECO:0000313" key="3">
    <source>
        <dbReference type="EMBL" id="TBT92160.1"/>
    </source>
</evidence>
<dbReference type="EMBL" id="SDMR01000022">
    <property type="protein sequence ID" value="TBT92160.1"/>
    <property type="molecule type" value="Genomic_DNA"/>
</dbReference>
<feature type="transmembrane region" description="Helical" evidence="2">
    <location>
        <begin position="1136"/>
        <end position="1161"/>
    </location>
</feature>